<evidence type="ECO:0000256" key="1">
    <source>
        <dbReference type="SAM" id="SignalP"/>
    </source>
</evidence>
<dbReference type="OrthoDB" id="535521at2759"/>
<feature type="signal peptide" evidence="1">
    <location>
        <begin position="1"/>
        <end position="18"/>
    </location>
</feature>
<comment type="caution">
    <text evidence="2">The sequence shown here is derived from an EMBL/GenBank/DDBJ whole genome shotgun (WGS) entry which is preliminary data.</text>
</comment>
<dbReference type="InParanoid" id="A0A2V0PC10"/>
<keyword evidence="1" id="KW-0732">Signal</keyword>
<sequence length="557" mass="55309">MSFGVVCRILLYSSLALGTRNNVTIELSTPAAAAPDGVLLCFAASPSSGSGGGDAPAFNFTRDDVSVPSLQEGGTIWRRDEVEQVAAAGGQDWRAAAFFQGPAARWGLAPAEATRAASMLGTDAYYSRSYVSQLYDDLRRDQDGAAVPRSAIDSGGGAANCVLLTGAWRRAERYQLTLSVPNPRQPDAGAGAGAGAAAAPTNSSALAPPVVWMAPLSYADGASDSGSSSGGGGCGLAGLAFAVRGSKQGALCPPRAGLAAATGPLFDAYGEAAARGLALAAGAAQGDPEACLDALRAVAATATPAAAPPSPLALPPVRALGLDSLAPPACAPGAVRGPRLGGDCVACGSGAPDAAAGGACACWPGFEARLAGGVACGGPLAPGGGGGGGANASDAAGVAAALCADFSAARRGAEAGRLADRAVARLHLRAFLARSGRVVDRAGLDAANASFWSGVDFDPRAPGSPTRRHGVAPRCNRCGADGAFEDIYSGQRVPVRDDRFAAVRALRLIGYALHAAGHPCPELWDAADPLRDDYGRRERAMCSGGAYAVPAATGAAG</sequence>
<name>A0A2V0PC10_9CHLO</name>
<organism evidence="2 3">
    <name type="scientific">Raphidocelis subcapitata</name>
    <dbReference type="NCBI Taxonomy" id="307507"/>
    <lineage>
        <taxon>Eukaryota</taxon>
        <taxon>Viridiplantae</taxon>
        <taxon>Chlorophyta</taxon>
        <taxon>core chlorophytes</taxon>
        <taxon>Chlorophyceae</taxon>
        <taxon>CS clade</taxon>
        <taxon>Sphaeropleales</taxon>
        <taxon>Selenastraceae</taxon>
        <taxon>Raphidocelis</taxon>
    </lineage>
</organism>
<feature type="chain" id="PRO_5016060219" evidence="1">
    <location>
        <begin position="19"/>
        <end position="557"/>
    </location>
</feature>
<evidence type="ECO:0000313" key="2">
    <source>
        <dbReference type="EMBL" id="GBF97384.1"/>
    </source>
</evidence>
<proteinExistence type="predicted"/>
<keyword evidence="3" id="KW-1185">Reference proteome</keyword>
<protein>
    <submittedName>
        <fullName evidence="2">Uncharacterized protein</fullName>
    </submittedName>
</protein>
<dbReference type="EMBL" id="BDRX01000097">
    <property type="protein sequence ID" value="GBF97384.1"/>
    <property type="molecule type" value="Genomic_DNA"/>
</dbReference>
<dbReference type="AlphaFoldDB" id="A0A2V0PC10"/>
<reference evidence="2 3" key="1">
    <citation type="journal article" date="2018" name="Sci. Rep.">
        <title>Raphidocelis subcapitata (=Pseudokirchneriella subcapitata) provides an insight into genome evolution and environmental adaptations in the Sphaeropleales.</title>
        <authorList>
            <person name="Suzuki S."/>
            <person name="Yamaguchi H."/>
            <person name="Nakajima N."/>
            <person name="Kawachi M."/>
        </authorList>
    </citation>
    <scope>NUCLEOTIDE SEQUENCE [LARGE SCALE GENOMIC DNA]</scope>
    <source>
        <strain evidence="2 3">NIES-35</strain>
    </source>
</reference>
<dbReference type="Proteomes" id="UP000247498">
    <property type="component" value="Unassembled WGS sequence"/>
</dbReference>
<evidence type="ECO:0000313" key="3">
    <source>
        <dbReference type="Proteomes" id="UP000247498"/>
    </source>
</evidence>
<accession>A0A2V0PC10</accession>
<gene>
    <name evidence="2" type="ORF">Rsub_11031</name>
</gene>